<evidence type="ECO:0000313" key="2">
    <source>
        <dbReference type="EMBL" id="KAI5068632.1"/>
    </source>
</evidence>
<dbReference type="Gene3D" id="3.40.50.720">
    <property type="entry name" value="NAD(P)-binding Rossmann-like Domain"/>
    <property type="match status" value="1"/>
</dbReference>
<comment type="caution">
    <text evidence="2">The sequence shown here is derived from an EMBL/GenBank/DDBJ whole genome shotgun (WGS) entry which is preliminary data.</text>
</comment>
<gene>
    <name evidence="2" type="ORF">GOP47_0016977</name>
</gene>
<dbReference type="GO" id="GO:0016627">
    <property type="term" value="F:oxidoreductase activity, acting on the CH-CH group of donors"/>
    <property type="evidence" value="ECO:0007669"/>
    <property type="project" value="UniProtKB-ARBA"/>
</dbReference>
<keyword evidence="3" id="KW-1185">Reference proteome</keyword>
<dbReference type="PANTHER" id="PTHR32487">
    <property type="entry name" value="3-OXO-DELTA(4,5)-STEROID 5-BETA-REDUCTASE"/>
    <property type="match status" value="1"/>
</dbReference>
<sequence>MRYSWWSGRLSFAADSHQHDPHFLLSSPALKVALIVGISDMVGISLSKILASSDAPGGPWKVYGIARSPLPEGWPDESPIHLLKCNMLDPAEVMAKIEPLRDVTHLFWVPCMHTPIKQEKHTHAMATHMFENIIGVLLTHAPNLQHVCMQTSDKHYTVSQSYMRDVPFHENMPRLHALNVYHSLEDILVDTAGKRPAGGITWSVHRPSIIVGFSPWNYTNLVGGLAVYAIICKHEGTPFRCPGNGTTWERFVDLADANLVAEQEVWACIQPSGKNQAFNIANGDVISVKRLWNVVADKFGLEVPVPYNGKLAVSLEEMMKGKDEVWDEIVIKYGLHSTKLSEVGCWWYVDSILSASTPTILNMNKSKELGFVAFRNTEASILHWIDEMKHRRQGCRCICVGYVQE</sequence>
<dbReference type="InterPro" id="IPR055222">
    <property type="entry name" value="PRISE-like_Rossmann-fold"/>
</dbReference>
<feature type="domain" description="PRISE-like Rossmann-fold" evidence="1">
    <location>
        <begin position="91"/>
        <end position="340"/>
    </location>
</feature>
<dbReference type="InterPro" id="IPR036291">
    <property type="entry name" value="NAD(P)-bd_dom_sf"/>
</dbReference>
<dbReference type="Proteomes" id="UP000886520">
    <property type="component" value="Chromosome 16"/>
</dbReference>
<evidence type="ECO:0000259" key="1">
    <source>
        <dbReference type="Pfam" id="PF22917"/>
    </source>
</evidence>
<name>A0A9D4ZC75_ADICA</name>
<proteinExistence type="predicted"/>
<organism evidence="2 3">
    <name type="scientific">Adiantum capillus-veneris</name>
    <name type="common">Maidenhair fern</name>
    <dbReference type="NCBI Taxonomy" id="13818"/>
    <lineage>
        <taxon>Eukaryota</taxon>
        <taxon>Viridiplantae</taxon>
        <taxon>Streptophyta</taxon>
        <taxon>Embryophyta</taxon>
        <taxon>Tracheophyta</taxon>
        <taxon>Polypodiopsida</taxon>
        <taxon>Polypodiidae</taxon>
        <taxon>Polypodiales</taxon>
        <taxon>Pteridineae</taxon>
        <taxon>Pteridaceae</taxon>
        <taxon>Vittarioideae</taxon>
        <taxon>Adiantum</taxon>
    </lineage>
</organism>
<dbReference type="EMBL" id="JABFUD020000016">
    <property type="protein sequence ID" value="KAI5068632.1"/>
    <property type="molecule type" value="Genomic_DNA"/>
</dbReference>
<dbReference type="AlphaFoldDB" id="A0A9D4ZC75"/>
<reference evidence="2" key="1">
    <citation type="submission" date="2021-01" db="EMBL/GenBank/DDBJ databases">
        <title>Adiantum capillus-veneris genome.</title>
        <authorList>
            <person name="Fang Y."/>
            <person name="Liao Q."/>
        </authorList>
    </citation>
    <scope>NUCLEOTIDE SEQUENCE</scope>
    <source>
        <strain evidence="2">H3</strain>
        <tissue evidence="2">Leaf</tissue>
    </source>
</reference>
<accession>A0A9D4ZC75</accession>
<evidence type="ECO:0000313" key="3">
    <source>
        <dbReference type="Proteomes" id="UP000886520"/>
    </source>
</evidence>
<dbReference type="OrthoDB" id="1731983at2759"/>
<dbReference type="Pfam" id="PF22917">
    <property type="entry name" value="PRISE"/>
    <property type="match status" value="1"/>
</dbReference>
<dbReference type="SUPFAM" id="SSF51735">
    <property type="entry name" value="NAD(P)-binding Rossmann-fold domains"/>
    <property type="match status" value="1"/>
</dbReference>
<dbReference type="CDD" id="cd08948">
    <property type="entry name" value="5beta-POR_like_SDR_a"/>
    <property type="match status" value="1"/>
</dbReference>
<dbReference type="PANTHER" id="PTHR32487:SF0">
    <property type="entry name" value="3-OXO-DELTA(4,5)-STEROID 5-BETA-REDUCTASE"/>
    <property type="match status" value="1"/>
</dbReference>
<protein>
    <recommendedName>
        <fullName evidence="1">PRISE-like Rossmann-fold domain-containing protein</fullName>
    </recommendedName>
</protein>